<evidence type="ECO:0000313" key="2">
    <source>
        <dbReference type="EMBL" id="KAB3531356.1"/>
    </source>
</evidence>
<name>A0A833HQQ2_9FIRM</name>
<gene>
    <name evidence="2" type="ORF">F8153_04035</name>
</gene>
<feature type="compositionally biased region" description="Basic and acidic residues" evidence="1">
    <location>
        <begin position="42"/>
        <end position="69"/>
    </location>
</feature>
<evidence type="ECO:0000256" key="1">
    <source>
        <dbReference type="SAM" id="MobiDB-lite"/>
    </source>
</evidence>
<dbReference type="AlphaFoldDB" id="A0A833HQQ2"/>
<reference evidence="2 3" key="1">
    <citation type="submission" date="2019-10" db="EMBL/GenBank/DDBJ databases">
        <title>Alkaliphilus serpentinus sp. nov. and Alkaliphilus pronyensis sp. nov., two novel anaerobic alkaliphilic species isolated from the serpentinized-hosted hydrothermal field of the Prony Bay (New Caledonia).</title>
        <authorList>
            <person name="Postec A."/>
        </authorList>
    </citation>
    <scope>NUCLEOTIDE SEQUENCE [LARGE SCALE GENOMIC DNA]</scope>
    <source>
        <strain evidence="2 3">LacT</strain>
    </source>
</reference>
<dbReference type="RefSeq" id="WP_151865082.1">
    <property type="nucleotide sequence ID" value="NZ_WBZB01000013.1"/>
</dbReference>
<proteinExistence type="predicted"/>
<feature type="compositionally biased region" description="Basic and acidic residues" evidence="1">
    <location>
        <begin position="90"/>
        <end position="108"/>
    </location>
</feature>
<dbReference type="Proteomes" id="UP000465601">
    <property type="component" value="Unassembled WGS sequence"/>
</dbReference>
<evidence type="ECO:0000313" key="3">
    <source>
        <dbReference type="Proteomes" id="UP000465601"/>
    </source>
</evidence>
<keyword evidence="3" id="KW-1185">Reference proteome</keyword>
<sequence length="108" mass="12530">MSIKPVDYHLTYANSIKESKIKQDDVNRFKDTNQFLQQKINQDTEKKLHRPENTEKSNKKNIGREENKKGKGSYQGKKRREGQNSASHNQENKPKTKSGIGDKIDIMI</sequence>
<dbReference type="OrthoDB" id="1957938at2"/>
<dbReference type="EMBL" id="WBZB01000013">
    <property type="protein sequence ID" value="KAB3531356.1"/>
    <property type="molecule type" value="Genomic_DNA"/>
</dbReference>
<feature type="region of interest" description="Disordered" evidence="1">
    <location>
        <begin position="40"/>
        <end position="108"/>
    </location>
</feature>
<comment type="caution">
    <text evidence="2">The sequence shown here is derived from an EMBL/GenBank/DDBJ whole genome shotgun (WGS) entry which is preliminary data.</text>
</comment>
<organism evidence="2 3">
    <name type="scientific">Alkaliphilus serpentinus</name>
    <dbReference type="NCBI Taxonomy" id="1482731"/>
    <lineage>
        <taxon>Bacteria</taxon>
        <taxon>Bacillati</taxon>
        <taxon>Bacillota</taxon>
        <taxon>Clostridia</taxon>
        <taxon>Peptostreptococcales</taxon>
        <taxon>Natronincolaceae</taxon>
        <taxon>Alkaliphilus</taxon>
    </lineage>
</organism>
<accession>A0A833HQQ2</accession>
<protein>
    <submittedName>
        <fullName evidence="2">Uncharacterized protein</fullName>
    </submittedName>
</protein>